<dbReference type="SMART" id="SM00849">
    <property type="entry name" value="Lactamase_B"/>
    <property type="match status" value="1"/>
</dbReference>
<dbReference type="InterPro" id="IPR036866">
    <property type="entry name" value="RibonucZ/Hydroxyglut_hydro"/>
</dbReference>
<protein>
    <submittedName>
        <fullName evidence="2">MBL fold metallo-hydrolase</fullName>
    </submittedName>
</protein>
<proteinExistence type="predicted"/>
<sequence length="247" mass="26239">MDVRRVPVPTDTRAPTGATNAYRVGDCLVDPAGRTDRLDAAGASHLAVTHTHPDHVGGVADYADGRTVWALSGHADRFAAATGVEPDRTFAEGDSVAGLSVLETPGHAVDHVTFCGEDAGEAFALPGDLATATGSIVVGPDGGGMAAYLDSLRRLRDRNLDVLYPGHGDPIEEPAERLAELIDHRLAREQRVREAIEAGNRVPEAIREAAYERDLSGVSDLATRTVIAHIEKLAAEGVVEWDSERVR</sequence>
<dbReference type="EMBL" id="JBHSJG010000036">
    <property type="protein sequence ID" value="MFC4987948.1"/>
    <property type="molecule type" value="Genomic_DNA"/>
</dbReference>
<gene>
    <name evidence="2" type="ORF">ACFPFO_09325</name>
</gene>
<dbReference type="Gene3D" id="3.60.15.10">
    <property type="entry name" value="Ribonuclease Z/Hydroxyacylglutathione hydrolase-like"/>
    <property type="match status" value="1"/>
</dbReference>
<dbReference type="PANTHER" id="PTHR23131">
    <property type="entry name" value="ENDORIBONUCLEASE LACTB2"/>
    <property type="match status" value="1"/>
</dbReference>
<dbReference type="Proteomes" id="UP001595925">
    <property type="component" value="Unassembled WGS sequence"/>
</dbReference>
<dbReference type="PANTHER" id="PTHR23131:SF0">
    <property type="entry name" value="ENDORIBONUCLEASE LACTB2"/>
    <property type="match status" value="1"/>
</dbReference>
<dbReference type="RefSeq" id="WP_114577000.1">
    <property type="nucleotide sequence ID" value="NZ_JAIVEF010000001.1"/>
</dbReference>
<name>A0ABD5QE88_9EURY</name>
<evidence type="ECO:0000259" key="1">
    <source>
        <dbReference type="SMART" id="SM00849"/>
    </source>
</evidence>
<keyword evidence="3" id="KW-1185">Reference proteome</keyword>
<evidence type="ECO:0000313" key="2">
    <source>
        <dbReference type="EMBL" id="MFC4987948.1"/>
    </source>
</evidence>
<dbReference type="InterPro" id="IPR036388">
    <property type="entry name" value="WH-like_DNA-bd_sf"/>
</dbReference>
<dbReference type="Pfam" id="PF00753">
    <property type="entry name" value="Lactamase_B"/>
    <property type="match status" value="1"/>
</dbReference>
<dbReference type="InterPro" id="IPR001279">
    <property type="entry name" value="Metallo-B-lactamas"/>
</dbReference>
<dbReference type="SUPFAM" id="SSF56281">
    <property type="entry name" value="Metallo-hydrolase/oxidoreductase"/>
    <property type="match status" value="1"/>
</dbReference>
<dbReference type="InterPro" id="IPR050662">
    <property type="entry name" value="Sec-metab_biosynth-thioest"/>
</dbReference>
<dbReference type="AlphaFoldDB" id="A0ABD5QE88"/>
<comment type="caution">
    <text evidence="2">The sequence shown here is derived from an EMBL/GenBank/DDBJ whole genome shotgun (WGS) entry which is preliminary data.</text>
</comment>
<feature type="domain" description="Metallo-beta-lactamase" evidence="1">
    <location>
        <begin position="18"/>
        <end position="167"/>
    </location>
</feature>
<accession>A0ABD5QE88</accession>
<evidence type="ECO:0000313" key="3">
    <source>
        <dbReference type="Proteomes" id="UP001595925"/>
    </source>
</evidence>
<dbReference type="Gene3D" id="1.10.10.10">
    <property type="entry name" value="Winged helix-like DNA-binding domain superfamily/Winged helix DNA-binding domain"/>
    <property type="match status" value="1"/>
</dbReference>
<reference evidence="2 3" key="1">
    <citation type="journal article" date="2019" name="Int. J. Syst. Evol. Microbiol.">
        <title>The Global Catalogue of Microorganisms (GCM) 10K type strain sequencing project: providing services to taxonomists for standard genome sequencing and annotation.</title>
        <authorList>
            <consortium name="The Broad Institute Genomics Platform"/>
            <consortium name="The Broad Institute Genome Sequencing Center for Infectious Disease"/>
            <person name="Wu L."/>
            <person name="Ma J."/>
        </authorList>
    </citation>
    <scope>NUCLEOTIDE SEQUENCE [LARGE SCALE GENOMIC DNA]</scope>
    <source>
        <strain evidence="2 3">CGMCC 1.15824</strain>
    </source>
</reference>
<organism evidence="2 3">
    <name type="scientific">Saliphagus infecundisoli</name>
    <dbReference type="NCBI Taxonomy" id="1849069"/>
    <lineage>
        <taxon>Archaea</taxon>
        <taxon>Methanobacteriati</taxon>
        <taxon>Methanobacteriota</taxon>
        <taxon>Stenosarchaea group</taxon>
        <taxon>Halobacteria</taxon>
        <taxon>Halobacteriales</taxon>
        <taxon>Natrialbaceae</taxon>
        <taxon>Saliphagus</taxon>
    </lineage>
</organism>